<feature type="region of interest" description="Disordered" evidence="1">
    <location>
        <begin position="1"/>
        <end position="52"/>
    </location>
</feature>
<dbReference type="EMBL" id="SEKV01001042">
    <property type="protein sequence ID" value="TFY52098.1"/>
    <property type="molecule type" value="Genomic_DNA"/>
</dbReference>
<dbReference type="STRING" id="34475.A0A4Y9XQP5"/>
<dbReference type="Proteomes" id="UP000298390">
    <property type="component" value="Unassembled WGS sequence"/>
</dbReference>
<dbReference type="AlphaFoldDB" id="A0A4Y9XQP5"/>
<evidence type="ECO:0000256" key="1">
    <source>
        <dbReference type="SAM" id="MobiDB-lite"/>
    </source>
</evidence>
<organism evidence="2 3">
    <name type="scientific">Rhodofomes roseus</name>
    <dbReference type="NCBI Taxonomy" id="34475"/>
    <lineage>
        <taxon>Eukaryota</taxon>
        <taxon>Fungi</taxon>
        <taxon>Dikarya</taxon>
        <taxon>Basidiomycota</taxon>
        <taxon>Agaricomycotina</taxon>
        <taxon>Agaricomycetes</taxon>
        <taxon>Polyporales</taxon>
        <taxon>Rhodofomes</taxon>
    </lineage>
</organism>
<comment type="caution">
    <text evidence="2">The sequence shown here is derived from an EMBL/GenBank/DDBJ whole genome shotgun (WGS) entry which is preliminary data.</text>
</comment>
<reference evidence="2 3" key="1">
    <citation type="submission" date="2019-01" db="EMBL/GenBank/DDBJ databases">
        <title>Genome sequencing of the rare red list fungi Fomitopsis rosea.</title>
        <authorList>
            <person name="Buettner E."/>
            <person name="Kellner H."/>
        </authorList>
    </citation>
    <scope>NUCLEOTIDE SEQUENCE [LARGE SCALE GENOMIC DNA]</scope>
    <source>
        <strain evidence="2 3">DSM 105464</strain>
    </source>
</reference>
<accession>A0A4Y9XQP5</accession>
<name>A0A4Y9XQP5_9APHY</name>
<sequence>MVVKSCLKQNVAPPPTPAESEPPKYEGPLLPSHIESSRPIREARRKSVTFSDVGNEEEVKEEVFYVEEYDRSPMKVTNKLNYRDMLELMELRLALPRIRPFSGRQRSSSVDSASSAS</sequence>
<evidence type="ECO:0000313" key="3">
    <source>
        <dbReference type="Proteomes" id="UP000298390"/>
    </source>
</evidence>
<proteinExistence type="predicted"/>
<protein>
    <submittedName>
        <fullName evidence="2">Uncharacterized protein</fullName>
    </submittedName>
</protein>
<gene>
    <name evidence="2" type="ORF">EVJ58_g10200</name>
</gene>
<evidence type="ECO:0000313" key="2">
    <source>
        <dbReference type="EMBL" id="TFY52098.1"/>
    </source>
</evidence>